<dbReference type="EMBL" id="FXZM01000003">
    <property type="protein sequence ID" value="SMY11128.1"/>
    <property type="molecule type" value="Genomic_DNA"/>
</dbReference>
<evidence type="ECO:0000256" key="2">
    <source>
        <dbReference type="SAM" id="SignalP"/>
    </source>
</evidence>
<accession>A0A2H1L2K3</accession>
<reference evidence="4" key="1">
    <citation type="submission" date="2017-03" db="EMBL/GenBank/DDBJ databases">
        <authorList>
            <person name="Monnet C."/>
        </authorList>
    </citation>
    <scope>NUCLEOTIDE SEQUENCE [LARGE SCALE GENOMIC DNA]</scope>
    <source>
        <strain evidence="4">SJ5-8</strain>
    </source>
</reference>
<gene>
    <name evidence="3" type="ORF">BJEO58_00710</name>
</gene>
<evidence type="ECO:0000313" key="4">
    <source>
        <dbReference type="Proteomes" id="UP000234462"/>
    </source>
</evidence>
<protein>
    <recommendedName>
        <fullName evidence="5">Lipoprotein</fullName>
    </recommendedName>
</protein>
<dbReference type="OrthoDB" id="9852171at2"/>
<feature type="region of interest" description="Disordered" evidence="1">
    <location>
        <begin position="23"/>
        <end position="44"/>
    </location>
</feature>
<sequence>MNKLLIAPIAAVALAISGCGAAPASDQTTNTSESKNPVAEAQAPAPSSAVDEYFEAFSVDTPSQFEYAASLAAPGSIAEEYASYSALVSSALSDNGYSSSPSNFSPRESDVELCDQDDVCTIFADFEFDDEKLASYTVNGLSIDDRLLPGRGETTKFEDVAGFEILGSYQATSNDALQAVIRFEAYERPISASYVITYRDPTGRQVDEEFSLKPSLVASDSNQLGYAIIPNAEVGGEFLLKFATDDDEPLVVETVTVPTK</sequence>
<evidence type="ECO:0000256" key="1">
    <source>
        <dbReference type="SAM" id="MobiDB-lite"/>
    </source>
</evidence>
<proteinExistence type="predicted"/>
<name>A0A2H1L2K3_9MICO</name>
<dbReference type="Proteomes" id="UP000234462">
    <property type="component" value="Unassembled WGS sequence"/>
</dbReference>
<evidence type="ECO:0008006" key="5">
    <source>
        <dbReference type="Google" id="ProtNLM"/>
    </source>
</evidence>
<evidence type="ECO:0000313" key="3">
    <source>
        <dbReference type="EMBL" id="SMY11128.1"/>
    </source>
</evidence>
<feature type="chain" id="PRO_5013594526" description="Lipoprotein" evidence="2">
    <location>
        <begin position="25"/>
        <end position="260"/>
    </location>
</feature>
<dbReference type="PROSITE" id="PS51257">
    <property type="entry name" value="PROKAR_LIPOPROTEIN"/>
    <property type="match status" value="1"/>
</dbReference>
<keyword evidence="2" id="KW-0732">Signal</keyword>
<dbReference type="AlphaFoldDB" id="A0A2H1L2K3"/>
<feature type="compositionally biased region" description="Polar residues" evidence="1">
    <location>
        <begin position="25"/>
        <end position="35"/>
    </location>
</feature>
<organism evidence="3 4">
    <name type="scientific">Brevibacterium jeotgali</name>
    <dbReference type="NCBI Taxonomy" id="1262550"/>
    <lineage>
        <taxon>Bacteria</taxon>
        <taxon>Bacillati</taxon>
        <taxon>Actinomycetota</taxon>
        <taxon>Actinomycetes</taxon>
        <taxon>Micrococcales</taxon>
        <taxon>Brevibacteriaceae</taxon>
        <taxon>Brevibacterium</taxon>
    </lineage>
</organism>
<dbReference type="RefSeq" id="WP_144573809.1">
    <property type="nucleotide sequence ID" value="NZ_FXZM01000003.1"/>
</dbReference>
<keyword evidence="4" id="KW-1185">Reference proteome</keyword>
<feature type="signal peptide" evidence="2">
    <location>
        <begin position="1"/>
        <end position="24"/>
    </location>
</feature>